<dbReference type="EMBL" id="CP034159">
    <property type="protein sequence ID" value="AZI32786.1"/>
    <property type="molecule type" value="Genomic_DNA"/>
</dbReference>
<name>A0A3G8XX46_9FLAO</name>
<proteinExistence type="predicted"/>
<sequence>MKTPLILIFFVLNTFLLNAQISKFVLIDGIDKTPIRYANIKSQNSDYGTSSDSLGNFLFEKQSQVLINAVGYEKISLDLMQKNSNIELFPKEKLLQEVILFKRKNQNEILLDEFKASKINQYYGLSATQNSSWIIGKFFENKSYKNKFVKNIKILTNSMVENSIFNVRIYSVDNYGNPMNELYNENIIGIAKKGKHKTNVDLSFTNVIIPENGIFIAVDWIKNQKNSYEYKHTMKNSSEKLLGKSYSPSFGSILSQDENKTKIFRGNNWQPAIKDMTKNTNSYCILAMELTLTD</sequence>
<dbReference type="Proteomes" id="UP000270185">
    <property type="component" value="Chromosome"/>
</dbReference>
<keyword evidence="2" id="KW-1185">Reference proteome</keyword>
<evidence type="ECO:0000313" key="2">
    <source>
        <dbReference type="Proteomes" id="UP000270185"/>
    </source>
</evidence>
<dbReference type="AlphaFoldDB" id="A0A3G8XX46"/>
<dbReference type="KEGG" id="ccas:EIB73_06070"/>
<dbReference type="RefSeq" id="WP_125023611.1">
    <property type="nucleotide sequence ID" value="NZ_CP034159.1"/>
</dbReference>
<protein>
    <recommendedName>
        <fullName evidence="3">Carboxypeptidase-like regulatory domain-containing protein</fullName>
    </recommendedName>
</protein>
<dbReference type="OrthoDB" id="1201225at2"/>
<evidence type="ECO:0000313" key="1">
    <source>
        <dbReference type="EMBL" id="AZI32786.1"/>
    </source>
</evidence>
<organism evidence="1 2">
    <name type="scientific">Kaistella carnis</name>
    <dbReference type="NCBI Taxonomy" id="1241979"/>
    <lineage>
        <taxon>Bacteria</taxon>
        <taxon>Pseudomonadati</taxon>
        <taxon>Bacteroidota</taxon>
        <taxon>Flavobacteriia</taxon>
        <taxon>Flavobacteriales</taxon>
        <taxon>Weeksellaceae</taxon>
        <taxon>Chryseobacterium group</taxon>
        <taxon>Kaistella</taxon>
    </lineage>
</organism>
<accession>A0A3G8XX46</accession>
<gene>
    <name evidence="1" type="ORF">EIB73_06070</name>
</gene>
<evidence type="ECO:0008006" key="3">
    <source>
        <dbReference type="Google" id="ProtNLM"/>
    </source>
</evidence>
<dbReference type="InterPro" id="IPR008969">
    <property type="entry name" value="CarboxyPept-like_regulatory"/>
</dbReference>
<dbReference type="SUPFAM" id="SSF49464">
    <property type="entry name" value="Carboxypeptidase regulatory domain-like"/>
    <property type="match status" value="1"/>
</dbReference>
<reference evidence="2" key="1">
    <citation type="submission" date="2018-11" db="EMBL/GenBank/DDBJ databases">
        <title>Proposal to divide the Flavobacteriaceae and reorganize its genera based on Amino Acid Identity values calculated from whole genome sequences.</title>
        <authorList>
            <person name="Nicholson A.C."/>
            <person name="Gulvik C.A."/>
            <person name="Whitney A.M."/>
            <person name="Humrighouse B.W."/>
            <person name="Bell M."/>
            <person name="Holmes B."/>
            <person name="Steigerwalt A.G."/>
            <person name="Villarma A."/>
            <person name="Sheth M."/>
            <person name="Batra D."/>
            <person name="Pryor J."/>
            <person name="Bernardet J.-F."/>
            <person name="Hugo C."/>
            <person name="Kampfer P."/>
            <person name="Newman J.D."/>
            <person name="McQuiston J.R."/>
        </authorList>
    </citation>
    <scope>NUCLEOTIDE SEQUENCE [LARGE SCALE GENOMIC DNA]</scope>
    <source>
        <strain evidence="2">G0081</strain>
    </source>
</reference>